<protein>
    <submittedName>
        <fullName evidence="2">Uncharacterized protein</fullName>
    </submittedName>
</protein>
<organism evidence="2 3">
    <name type="scientific">Pagothenia borchgrevinki</name>
    <name type="common">Bald rockcod</name>
    <name type="synonym">Trematomus borchgrevinki</name>
    <dbReference type="NCBI Taxonomy" id="8213"/>
    <lineage>
        <taxon>Eukaryota</taxon>
        <taxon>Metazoa</taxon>
        <taxon>Chordata</taxon>
        <taxon>Craniata</taxon>
        <taxon>Vertebrata</taxon>
        <taxon>Euteleostomi</taxon>
        <taxon>Actinopterygii</taxon>
        <taxon>Neopterygii</taxon>
        <taxon>Teleostei</taxon>
        <taxon>Neoteleostei</taxon>
        <taxon>Acanthomorphata</taxon>
        <taxon>Eupercaria</taxon>
        <taxon>Perciformes</taxon>
        <taxon>Notothenioidei</taxon>
        <taxon>Nototheniidae</taxon>
        <taxon>Pagothenia</taxon>
    </lineage>
</organism>
<gene>
    <name evidence="2" type="ORF">OYC64_022029</name>
</gene>
<evidence type="ECO:0000313" key="2">
    <source>
        <dbReference type="EMBL" id="KAL3047984.1"/>
    </source>
</evidence>
<evidence type="ECO:0000256" key="1">
    <source>
        <dbReference type="SAM" id="Phobius"/>
    </source>
</evidence>
<dbReference type="EMBL" id="JBIYXZ010002084">
    <property type="protein sequence ID" value="KAL3047984.1"/>
    <property type="molecule type" value="Genomic_DNA"/>
</dbReference>
<proteinExistence type="predicted"/>
<feature type="transmembrane region" description="Helical" evidence="1">
    <location>
        <begin position="12"/>
        <end position="30"/>
    </location>
</feature>
<keyword evidence="1" id="KW-0812">Transmembrane</keyword>
<keyword evidence="3" id="KW-1185">Reference proteome</keyword>
<keyword evidence="1" id="KW-1133">Transmembrane helix</keyword>
<dbReference type="Proteomes" id="UP001619887">
    <property type="component" value="Unassembled WGS sequence"/>
</dbReference>
<reference evidence="2 3" key="2">
    <citation type="journal article" date="2024" name="G3 (Bethesda)">
        <title>The genome of the cryopelagic Antarctic bald notothen, Trematomus borchgrevinki.</title>
        <authorList>
            <person name="Rayamajhi N."/>
            <person name="Rivera-Colon A.G."/>
            <person name="Minhas B.F."/>
            <person name="Cheng C.C."/>
            <person name="Catchen J.M."/>
        </authorList>
    </citation>
    <scope>NUCLEOTIDE SEQUENCE [LARGE SCALE GENOMIC DNA]</scope>
    <source>
        <strain evidence="2">AGRC-2024</strain>
    </source>
</reference>
<feature type="transmembrane region" description="Helical" evidence="1">
    <location>
        <begin position="36"/>
        <end position="53"/>
    </location>
</feature>
<keyword evidence="1" id="KW-0472">Membrane</keyword>
<sequence length="107" mass="12033">MFKVTEVICGRELLLAIMMRMVLFFNSIIMKRKLCAGVFLSVGSVHGCIIRLYEDQAYRRKYLNICAVCVRLSVKSRVVYHGLEIGIGMLRVDETVGNGNALCTDVV</sequence>
<dbReference type="AlphaFoldDB" id="A0ABD2G207"/>
<name>A0ABD2G207_PAGBO</name>
<accession>A0ABD2G207</accession>
<evidence type="ECO:0000313" key="3">
    <source>
        <dbReference type="Proteomes" id="UP001619887"/>
    </source>
</evidence>
<reference evidence="2 3" key="1">
    <citation type="journal article" date="2022" name="G3 (Bethesda)">
        <title>Evaluating Illumina-, Nanopore-, and PacBio-based genome assembly strategies with the bald notothen, Trematomus borchgrevinki.</title>
        <authorList>
            <person name="Rayamajhi N."/>
            <person name="Cheng C.C."/>
            <person name="Catchen J.M."/>
        </authorList>
    </citation>
    <scope>NUCLEOTIDE SEQUENCE [LARGE SCALE GENOMIC DNA]</scope>
    <source>
        <strain evidence="2">AGRC-2024</strain>
    </source>
</reference>
<comment type="caution">
    <text evidence="2">The sequence shown here is derived from an EMBL/GenBank/DDBJ whole genome shotgun (WGS) entry which is preliminary data.</text>
</comment>